<evidence type="ECO:0000256" key="3">
    <source>
        <dbReference type="ARBA" id="ARBA00012865"/>
    </source>
</evidence>
<evidence type="ECO:0000313" key="6">
    <source>
        <dbReference type="EMBL" id="OBV10357.1"/>
    </source>
</evidence>
<evidence type="ECO:0000256" key="1">
    <source>
        <dbReference type="ARBA" id="ARBA00001526"/>
    </source>
</evidence>
<accession>A0A1A7BG25</accession>
<dbReference type="Gene3D" id="3.40.710.10">
    <property type="entry name" value="DD-peptidase/beta-lactamase superfamily"/>
    <property type="match status" value="1"/>
</dbReference>
<dbReference type="AlphaFoldDB" id="A0A1A7BG25"/>
<keyword evidence="7" id="KW-1185">Reference proteome</keyword>
<dbReference type="PANTHER" id="PTHR35333:SF3">
    <property type="entry name" value="BETA-LACTAMASE-TYPE TRANSPEPTIDASE FOLD CONTAINING PROTEIN"/>
    <property type="match status" value="1"/>
</dbReference>
<dbReference type="RefSeq" id="WP_084440074.1">
    <property type="nucleotide sequence ID" value="NZ_LZYB01000006.1"/>
</dbReference>
<dbReference type="PATRIC" id="fig|1300349.4.peg.2309"/>
<dbReference type="InterPro" id="IPR006311">
    <property type="entry name" value="TAT_signal"/>
</dbReference>
<gene>
    <name evidence="6" type="ORF">I603_2319</name>
</gene>
<protein>
    <recommendedName>
        <fullName evidence="3">beta-lactamase</fullName>
        <ecNumber evidence="3">3.5.2.6</ecNumber>
    </recommendedName>
    <alternativeName>
        <fullName evidence="4">Penicillinase</fullName>
    </alternativeName>
</protein>
<evidence type="ECO:0000256" key="2">
    <source>
        <dbReference type="ARBA" id="ARBA00009009"/>
    </source>
</evidence>
<organism evidence="6 7">
    <name type="scientific">Erythrobacter dokdonensis DSW-74</name>
    <dbReference type="NCBI Taxonomy" id="1300349"/>
    <lineage>
        <taxon>Bacteria</taxon>
        <taxon>Pseudomonadati</taxon>
        <taxon>Pseudomonadota</taxon>
        <taxon>Alphaproteobacteria</taxon>
        <taxon>Sphingomonadales</taxon>
        <taxon>Erythrobacteraceae</taxon>
        <taxon>Erythrobacter/Porphyrobacter group</taxon>
        <taxon>Erythrobacter</taxon>
    </lineage>
</organism>
<dbReference type="GO" id="GO:0046677">
    <property type="term" value="P:response to antibiotic"/>
    <property type="evidence" value="ECO:0007669"/>
    <property type="project" value="InterPro"/>
</dbReference>
<evidence type="ECO:0000256" key="4">
    <source>
        <dbReference type="ARBA" id="ARBA00030171"/>
    </source>
</evidence>
<comment type="caution">
    <text evidence="6">The sequence shown here is derived from an EMBL/GenBank/DDBJ whole genome shotgun (WGS) entry which is preliminary data.</text>
</comment>
<dbReference type="STRING" id="1300349.I603_2319"/>
<dbReference type="Proteomes" id="UP000092484">
    <property type="component" value="Unassembled WGS sequence"/>
</dbReference>
<dbReference type="Pfam" id="PF13354">
    <property type="entry name" value="Beta-lactamase2"/>
    <property type="match status" value="1"/>
</dbReference>
<proteinExistence type="inferred from homology"/>
<evidence type="ECO:0000259" key="5">
    <source>
        <dbReference type="Pfam" id="PF13354"/>
    </source>
</evidence>
<dbReference type="NCBIfam" id="NF033103">
    <property type="entry name" value="bla_class_A"/>
    <property type="match status" value="1"/>
</dbReference>
<comment type="catalytic activity">
    <reaction evidence="1">
        <text>a beta-lactam + H2O = a substituted beta-amino acid</text>
        <dbReference type="Rhea" id="RHEA:20401"/>
        <dbReference type="ChEBI" id="CHEBI:15377"/>
        <dbReference type="ChEBI" id="CHEBI:35627"/>
        <dbReference type="ChEBI" id="CHEBI:140347"/>
        <dbReference type="EC" id="3.5.2.6"/>
    </reaction>
</comment>
<dbReference type="InterPro" id="IPR012338">
    <property type="entry name" value="Beta-lactam/transpept-like"/>
</dbReference>
<dbReference type="EMBL" id="LZYB01000006">
    <property type="protein sequence ID" value="OBV10357.1"/>
    <property type="molecule type" value="Genomic_DNA"/>
</dbReference>
<dbReference type="PRINTS" id="PR00118">
    <property type="entry name" value="BLACTAMASEA"/>
</dbReference>
<dbReference type="InterPro" id="IPR000871">
    <property type="entry name" value="Beta-lactam_class-A"/>
</dbReference>
<reference evidence="6 7" key="1">
    <citation type="submission" date="2016-06" db="EMBL/GenBank/DDBJ databases">
        <title>Genome sequence of Porphyrobacter dokdonensis DSW-74.</title>
        <authorList>
            <person name="Kim J.F."/>
            <person name="Song J.Y."/>
        </authorList>
    </citation>
    <scope>NUCLEOTIDE SEQUENCE [LARGE SCALE GENOMIC DNA]</scope>
    <source>
        <strain evidence="6 7">DSW-74</strain>
    </source>
</reference>
<dbReference type="InterPro" id="IPR045155">
    <property type="entry name" value="Beta-lactam_cat"/>
</dbReference>
<name>A0A1A7BG25_9SPHN</name>
<sequence length="316" mass="34003">MIIDRRFFLGGTLALGAGALGAAACVPRDQPRAGRLEAELRRIESEADGTLGVELFDTATGLAVGINETRRFGHASSFKLSLAALLLERHAAGAINADKQVRWSEADMVHHAPFTRDRIGTGATLRELARATQITSDNPAANILMRELGGPAGLTAFWRSIGDNISRVDRIEPEMNNVPTSEFRDTTTPAAMARTVAKIVYGDVLPPAERAELKGWMVETQTGRNRVRAGLPEGWLAGDKTGTSGLIAGAEYNYIDIGFAEGPKGEAPITFACYFRARQDADEMLPRGEAVLAQVGRLIKEFAEPDTGLPVVGKIY</sequence>
<dbReference type="GO" id="GO:0008800">
    <property type="term" value="F:beta-lactamase activity"/>
    <property type="evidence" value="ECO:0007669"/>
    <property type="project" value="UniProtKB-EC"/>
</dbReference>
<dbReference type="PROSITE" id="PS51257">
    <property type="entry name" value="PROKAR_LIPOPROTEIN"/>
    <property type="match status" value="1"/>
</dbReference>
<dbReference type="PROSITE" id="PS51318">
    <property type="entry name" value="TAT"/>
    <property type="match status" value="1"/>
</dbReference>
<dbReference type="PANTHER" id="PTHR35333">
    <property type="entry name" value="BETA-LACTAMASE"/>
    <property type="match status" value="1"/>
</dbReference>
<comment type="similarity">
    <text evidence="2">Belongs to the class-A beta-lactamase family.</text>
</comment>
<dbReference type="GO" id="GO:0030655">
    <property type="term" value="P:beta-lactam antibiotic catabolic process"/>
    <property type="evidence" value="ECO:0007669"/>
    <property type="project" value="InterPro"/>
</dbReference>
<feature type="domain" description="Beta-lactamase class A catalytic" evidence="5">
    <location>
        <begin position="57"/>
        <end position="263"/>
    </location>
</feature>
<dbReference type="SUPFAM" id="SSF56601">
    <property type="entry name" value="beta-lactamase/transpeptidase-like"/>
    <property type="match status" value="1"/>
</dbReference>
<dbReference type="EC" id="3.5.2.6" evidence="3"/>
<evidence type="ECO:0000313" key="7">
    <source>
        <dbReference type="Proteomes" id="UP000092484"/>
    </source>
</evidence>